<proteinExistence type="inferred from homology"/>
<dbReference type="PROSITE" id="PS00166">
    <property type="entry name" value="ENOYL_COA_HYDRATASE"/>
    <property type="match status" value="1"/>
</dbReference>
<dbReference type="OrthoDB" id="2139957at2759"/>
<dbReference type="Proteomes" id="UP000053259">
    <property type="component" value="Unassembled WGS sequence"/>
</dbReference>
<sequence length="272" mass="29606">MAERLQIPPPIVNGKYLNITFPAPRVVLITMNRPNQLNAMNSDARREFGLIWPWFDAEPNLSVAIVTGAGRAFCAGADLKEGAPSSKGVTKEEAQKLMLTRRMGKKPVIAAVNGLAHGGGTEMVVNCDLVVMADDAELCLPEVKRGLIPFAGALPRLIRTVGLQRAMELALTGKKINAHKAYEWGLVNKVVKRADVIKEALNYASDIAANSPDAIIAAYLGVRESWMQANVEDAVQATIDGPWEKLQSSENLAEGVKAFQEKRAPKWRPSKL</sequence>
<dbReference type="InterPro" id="IPR029045">
    <property type="entry name" value="ClpP/crotonase-like_dom_sf"/>
</dbReference>
<dbReference type="CDD" id="cd06558">
    <property type="entry name" value="crotonase-like"/>
    <property type="match status" value="1"/>
</dbReference>
<keyword evidence="7" id="KW-1185">Reference proteome</keyword>
<evidence type="ECO:0000313" key="6">
    <source>
        <dbReference type="EMBL" id="KIW05333.1"/>
    </source>
</evidence>
<keyword evidence="3" id="KW-0843">Virulence</keyword>
<accession>A0A0D2AEB2</accession>
<dbReference type="GeneID" id="27311825"/>
<dbReference type="HOGENOM" id="CLU_009834_7_6_1"/>
<dbReference type="Gene3D" id="1.10.12.10">
    <property type="entry name" value="Lyase 2-enoyl-coa Hydratase, Chain A, domain 2"/>
    <property type="match status" value="1"/>
</dbReference>
<dbReference type="STRING" id="253628.A0A0D2AEB2"/>
<dbReference type="SUPFAM" id="SSF52096">
    <property type="entry name" value="ClpP/crotonase"/>
    <property type="match status" value="1"/>
</dbReference>
<evidence type="ECO:0000256" key="1">
    <source>
        <dbReference type="ARBA" id="ARBA00004685"/>
    </source>
</evidence>
<evidence type="ECO:0000256" key="5">
    <source>
        <dbReference type="RuleBase" id="RU003707"/>
    </source>
</evidence>
<dbReference type="InterPro" id="IPR014748">
    <property type="entry name" value="Enoyl-CoA_hydra_C"/>
</dbReference>
<dbReference type="InterPro" id="IPR001753">
    <property type="entry name" value="Enoyl-CoA_hydra/iso"/>
</dbReference>
<name>A0A0D2AEB2_9PEZI</name>
<dbReference type="GO" id="GO:0016829">
    <property type="term" value="F:lyase activity"/>
    <property type="evidence" value="ECO:0007669"/>
    <property type="project" value="UniProtKB-KW"/>
</dbReference>
<keyword evidence="4" id="KW-0456">Lyase</keyword>
<dbReference type="AlphaFoldDB" id="A0A0D2AEB2"/>
<evidence type="ECO:0000256" key="2">
    <source>
        <dbReference type="ARBA" id="ARBA00005254"/>
    </source>
</evidence>
<gene>
    <name evidence="6" type="ORF">PV09_03852</name>
</gene>
<dbReference type="EMBL" id="KN847538">
    <property type="protein sequence ID" value="KIW05333.1"/>
    <property type="molecule type" value="Genomic_DNA"/>
</dbReference>
<dbReference type="GO" id="GO:0005739">
    <property type="term" value="C:mitochondrion"/>
    <property type="evidence" value="ECO:0007669"/>
    <property type="project" value="TreeGrafter"/>
</dbReference>
<dbReference type="InterPro" id="IPR018376">
    <property type="entry name" value="Enoyl-CoA_hyd/isom_CS"/>
</dbReference>
<reference evidence="6 7" key="1">
    <citation type="submission" date="2015-01" db="EMBL/GenBank/DDBJ databases">
        <title>The Genome Sequence of Ochroconis gallopava CBS43764.</title>
        <authorList>
            <consortium name="The Broad Institute Genomics Platform"/>
            <person name="Cuomo C."/>
            <person name="de Hoog S."/>
            <person name="Gorbushina A."/>
            <person name="Stielow B."/>
            <person name="Teixiera M."/>
            <person name="Abouelleil A."/>
            <person name="Chapman S.B."/>
            <person name="Priest M."/>
            <person name="Young S.K."/>
            <person name="Wortman J."/>
            <person name="Nusbaum C."/>
            <person name="Birren B."/>
        </authorList>
    </citation>
    <scope>NUCLEOTIDE SEQUENCE [LARGE SCALE GENOMIC DNA]</scope>
    <source>
        <strain evidence="6 7">CBS 43764</strain>
    </source>
</reference>
<dbReference type="GO" id="GO:0006635">
    <property type="term" value="P:fatty acid beta-oxidation"/>
    <property type="evidence" value="ECO:0007669"/>
    <property type="project" value="TreeGrafter"/>
</dbReference>
<dbReference type="VEuPathDB" id="FungiDB:PV09_03852"/>
<dbReference type="Gene3D" id="3.90.226.10">
    <property type="entry name" value="2-enoyl-CoA Hydratase, Chain A, domain 1"/>
    <property type="match status" value="1"/>
</dbReference>
<evidence type="ECO:0000313" key="7">
    <source>
        <dbReference type="Proteomes" id="UP000053259"/>
    </source>
</evidence>
<evidence type="ECO:0000256" key="4">
    <source>
        <dbReference type="ARBA" id="ARBA00023239"/>
    </source>
</evidence>
<dbReference type="PANTHER" id="PTHR11941:SF158">
    <property type="entry name" value="ENOYL-COA HYDRATASE (AFU_ORTHOLOGUE AFUA_2G10650)"/>
    <property type="match status" value="1"/>
</dbReference>
<dbReference type="PANTHER" id="PTHR11941">
    <property type="entry name" value="ENOYL-COA HYDRATASE-RELATED"/>
    <property type="match status" value="1"/>
</dbReference>
<dbReference type="Pfam" id="PF00378">
    <property type="entry name" value="ECH_1"/>
    <property type="match status" value="1"/>
</dbReference>
<organism evidence="6 7">
    <name type="scientific">Verruconis gallopava</name>
    <dbReference type="NCBI Taxonomy" id="253628"/>
    <lineage>
        <taxon>Eukaryota</taxon>
        <taxon>Fungi</taxon>
        <taxon>Dikarya</taxon>
        <taxon>Ascomycota</taxon>
        <taxon>Pezizomycotina</taxon>
        <taxon>Dothideomycetes</taxon>
        <taxon>Pleosporomycetidae</taxon>
        <taxon>Venturiales</taxon>
        <taxon>Sympoventuriaceae</taxon>
        <taxon>Verruconis</taxon>
    </lineage>
</organism>
<dbReference type="RefSeq" id="XP_016215202.1">
    <property type="nucleotide sequence ID" value="XM_016357113.1"/>
</dbReference>
<protein>
    <submittedName>
        <fullName evidence="6">Uncharacterized protein</fullName>
    </submittedName>
</protein>
<comment type="similarity">
    <text evidence="2 5">Belongs to the enoyl-CoA hydratase/isomerase family.</text>
</comment>
<evidence type="ECO:0000256" key="3">
    <source>
        <dbReference type="ARBA" id="ARBA00023026"/>
    </source>
</evidence>
<comment type="pathway">
    <text evidence="1">Mycotoxin biosynthesis.</text>
</comment>
<dbReference type="InParanoid" id="A0A0D2AEB2"/>